<proteinExistence type="predicted"/>
<dbReference type="InterPro" id="IPR050766">
    <property type="entry name" value="Bact_Lucif_Oxidored"/>
</dbReference>
<accession>A0A556PDB3</accession>
<comment type="caution">
    <text evidence="3">The sequence shown here is derived from an EMBL/GenBank/DDBJ whole genome shotgun (WGS) entry which is preliminary data.</text>
</comment>
<dbReference type="Proteomes" id="UP000316425">
    <property type="component" value="Unassembled WGS sequence"/>
</dbReference>
<dbReference type="PANTHER" id="PTHR30137:SF19">
    <property type="entry name" value="LUCIFERASE-LIKE MONOOXYGENASE"/>
    <property type="match status" value="1"/>
</dbReference>
<dbReference type="AlphaFoldDB" id="A0A556PDB3"/>
<dbReference type="GO" id="GO:0016705">
    <property type="term" value="F:oxidoreductase activity, acting on paired donors, with incorporation or reduction of molecular oxygen"/>
    <property type="evidence" value="ECO:0007669"/>
    <property type="project" value="InterPro"/>
</dbReference>
<dbReference type="EMBL" id="VMHE01000021">
    <property type="protein sequence ID" value="TSJ62382.1"/>
    <property type="molecule type" value="Genomic_DNA"/>
</dbReference>
<name>A0A556PDB3_9BACI</name>
<keyword evidence="4" id="KW-1185">Reference proteome</keyword>
<dbReference type="OrthoDB" id="9780518at2"/>
<dbReference type="InterPro" id="IPR011251">
    <property type="entry name" value="Luciferase-like_dom"/>
</dbReference>
<evidence type="ECO:0000259" key="2">
    <source>
        <dbReference type="Pfam" id="PF00296"/>
    </source>
</evidence>
<evidence type="ECO:0000256" key="1">
    <source>
        <dbReference type="ARBA" id="ARBA00007789"/>
    </source>
</evidence>
<protein>
    <submittedName>
        <fullName evidence="3">LLM class flavin-dependent oxidoreductase</fullName>
    </submittedName>
</protein>
<dbReference type="NCBIfam" id="TIGR03558">
    <property type="entry name" value="oxido_grp_1"/>
    <property type="match status" value="1"/>
</dbReference>
<reference evidence="3 4" key="1">
    <citation type="submission" date="2019-07" db="EMBL/GenBank/DDBJ databases">
        <title>Allobacillus sp. nov. SKP isolated from shrimp paste of Euphausiacea.</title>
        <authorList>
            <person name="Kanchanasin P."/>
            <person name="Tanasupawat S."/>
            <person name="Shi W."/>
            <person name="Wu L."/>
            <person name="Ma J."/>
        </authorList>
    </citation>
    <scope>NUCLEOTIDE SEQUENCE [LARGE SCALE GENOMIC DNA]</scope>
    <source>
        <strain evidence="3 4">SKP4-8</strain>
    </source>
</reference>
<organism evidence="3 4">
    <name type="scientific">Allobacillus salarius</name>
    <dbReference type="NCBI Taxonomy" id="1955272"/>
    <lineage>
        <taxon>Bacteria</taxon>
        <taxon>Bacillati</taxon>
        <taxon>Bacillota</taxon>
        <taxon>Bacilli</taxon>
        <taxon>Bacillales</taxon>
        <taxon>Bacillaceae</taxon>
        <taxon>Allobacillus</taxon>
    </lineage>
</organism>
<dbReference type="Gene3D" id="3.20.20.30">
    <property type="entry name" value="Luciferase-like domain"/>
    <property type="match status" value="1"/>
</dbReference>
<comment type="similarity">
    <text evidence="1">To bacterial alkanal monooxygenase alpha and beta chains.</text>
</comment>
<feature type="domain" description="Luciferase-like" evidence="2">
    <location>
        <begin position="3"/>
        <end position="301"/>
    </location>
</feature>
<dbReference type="InterPro" id="IPR019949">
    <property type="entry name" value="CmoO-like"/>
</dbReference>
<sequence length="334" mass="37219">MVRLGILDYAQIDEGSDAKQALENSVELAQLAESLGFQRFWMAEHHNVPAFACSSPELMMMRIANATKRIRVGSGGVMLPHYSPYKVAENFRMLEATHPGRIDLGIGNTIGTKIVNQALNEKKQGKLNYEQSITDLKVYLNDDAVDDHRFSGISANPVIPTVPQMWVLSTSIKSAKMAAKLGIGYTFGLFPAPGTDKFAVGVKASETYRDEFQPSPFMQKPSVSIAPFVVIAETNQEAEEYAEALDFWLLGKDNFSYVKQYPSVETARAYNYSDEEITTIEENRTRMIVGDPARVKEQLGQLIDEFHADEILLIPLMPGMDVRKRAIELLAGLF</sequence>
<dbReference type="InterPro" id="IPR036661">
    <property type="entry name" value="Luciferase-like_sf"/>
</dbReference>
<gene>
    <name evidence="3" type="ORF">FPQ13_10340</name>
</gene>
<dbReference type="Pfam" id="PF00296">
    <property type="entry name" value="Bac_luciferase"/>
    <property type="match status" value="1"/>
</dbReference>
<dbReference type="RefSeq" id="WP_144089254.1">
    <property type="nucleotide sequence ID" value="NZ_VMHE01000021.1"/>
</dbReference>
<dbReference type="SUPFAM" id="SSF51679">
    <property type="entry name" value="Bacterial luciferase-like"/>
    <property type="match status" value="1"/>
</dbReference>
<dbReference type="GO" id="GO:0005829">
    <property type="term" value="C:cytosol"/>
    <property type="evidence" value="ECO:0007669"/>
    <property type="project" value="TreeGrafter"/>
</dbReference>
<evidence type="ECO:0000313" key="4">
    <source>
        <dbReference type="Proteomes" id="UP000316425"/>
    </source>
</evidence>
<evidence type="ECO:0000313" key="3">
    <source>
        <dbReference type="EMBL" id="TSJ62382.1"/>
    </source>
</evidence>
<dbReference type="PANTHER" id="PTHR30137">
    <property type="entry name" value="LUCIFERASE-LIKE MONOOXYGENASE"/>
    <property type="match status" value="1"/>
</dbReference>